<evidence type="ECO:0000256" key="2">
    <source>
        <dbReference type="ARBA" id="ARBA00022679"/>
    </source>
</evidence>
<dbReference type="InParanoid" id="A0A409XK93"/>
<dbReference type="OrthoDB" id="3252356at2759"/>
<keyword evidence="2" id="KW-0808">Transferase</keyword>
<dbReference type="InterPro" id="IPR052097">
    <property type="entry name" value="SET-MYND_domain_protein"/>
</dbReference>
<sequence>MLLDLRDEDWDWDEDNHSIRWQEMETIVRLILPHVKRWRHVELLTDTWAPIFTFLWYIRKAESAPMLESLTISRCNAYFAARGQVFQPSSLAEPMKLFGGITLERLRSVTLVGVHIDWNQPSLQNLRELEFKFQASTVMPTLVQFRSILDNCPRLSHLLIYGWGPILSDLIPESPGSRICISSVHKFSFGILDVDYAVQFFSLLDLPALKDLSLEDVSRAVNPVDTPEATTLLTWFTNNPSTNPTHNIPLFSPTRFPLHHLHSLDLRGMYNMADETLAVLAAPGASDLRQHREPYLIPTLQELVFQDVNPQITLDVVTHRVSLGSTLSRVSLQFISNPPLSSSSPTYLRLLDAGVEISGNSGSESSDYGDSMEPALDLKQKANDLYTRKDFSSSYALYTYIVDQFLEAPSSFLRVIRCNRAACCIELGIYQDGVNDLQWVLHSIPQGSHEAESVSQKAHFRFARCLFELKRFGEAIKEMDEYRHVMGGQPTDAEKGLRTKILHAIMERDEGYRGQAAHVLAIAPGRPLRYEVNVFNNESIIVLFDEIPDNLCSNYPREIPSRLYAVKLVTKYHNSILHGKEWRCWKCFSPAIGLIHSPALYLHLHEPKIVDYVQPICKDGGECDVAAQKMMAETMRLTADFNRVMTENERQLDSYSRINRT</sequence>
<dbReference type="GO" id="GO:0008168">
    <property type="term" value="F:methyltransferase activity"/>
    <property type="evidence" value="ECO:0007669"/>
    <property type="project" value="UniProtKB-KW"/>
</dbReference>
<dbReference type="GO" id="GO:0032259">
    <property type="term" value="P:methylation"/>
    <property type="evidence" value="ECO:0007669"/>
    <property type="project" value="UniProtKB-KW"/>
</dbReference>
<dbReference type="InterPro" id="IPR011990">
    <property type="entry name" value="TPR-like_helical_dom_sf"/>
</dbReference>
<accession>A0A409XK93</accession>
<evidence type="ECO:0000313" key="4">
    <source>
        <dbReference type="EMBL" id="PPQ91160.1"/>
    </source>
</evidence>
<keyword evidence="5" id="KW-1185">Reference proteome</keyword>
<dbReference type="GO" id="GO:0005634">
    <property type="term" value="C:nucleus"/>
    <property type="evidence" value="ECO:0007669"/>
    <property type="project" value="TreeGrafter"/>
</dbReference>
<dbReference type="PANTHER" id="PTHR46165">
    <property type="entry name" value="SET AND MYND DOMAIN-CONTAINING PROTEIN 4"/>
    <property type="match status" value="1"/>
</dbReference>
<dbReference type="Gene3D" id="1.25.40.10">
    <property type="entry name" value="Tetratricopeptide repeat domain"/>
    <property type="match status" value="1"/>
</dbReference>
<dbReference type="PANTHER" id="PTHR46165:SF2">
    <property type="entry name" value="SET AND MYND DOMAIN-CONTAINING PROTEIN 4"/>
    <property type="match status" value="1"/>
</dbReference>
<evidence type="ECO:0000313" key="5">
    <source>
        <dbReference type="Proteomes" id="UP000283269"/>
    </source>
</evidence>
<dbReference type="AlphaFoldDB" id="A0A409XK93"/>
<gene>
    <name evidence="4" type="ORF">CVT25_003038</name>
</gene>
<protein>
    <submittedName>
        <fullName evidence="4">Uncharacterized protein</fullName>
    </submittedName>
</protein>
<reference evidence="4 5" key="1">
    <citation type="journal article" date="2018" name="Evol. Lett.">
        <title>Horizontal gene cluster transfer increased hallucinogenic mushroom diversity.</title>
        <authorList>
            <person name="Reynolds H.T."/>
            <person name="Vijayakumar V."/>
            <person name="Gluck-Thaler E."/>
            <person name="Korotkin H.B."/>
            <person name="Matheny P.B."/>
            <person name="Slot J.C."/>
        </authorList>
    </citation>
    <scope>NUCLEOTIDE SEQUENCE [LARGE SCALE GENOMIC DNA]</scope>
    <source>
        <strain evidence="4 5">2631</strain>
    </source>
</reference>
<comment type="caution">
    <text evidence="4">The sequence shown here is derived from an EMBL/GenBank/DDBJ whole genome shotgun (WGS) entry which is preliminary data.</text>
</comment>
<evidence type="ECO:0000256" key="3">
    <source>
        <dbReference type="ARBA" id="ARBA00022691"/>
    </source>
</evidence>
<evidence type="ECO:0000256" key="1">
    <source>
        <dbReference type="ARBA" id="ARBA00022603"/>
    </source>
</evidence>
<dbReference type="GO" id="GO:0042826">
    <property type="term" value="F:histone deacetylase binding"/>
    <property type="evidence" value="ECO:0007669"/>
    <property type="project" value="TreeGrafter"/>
</dbReference>
<keyword evidence="1" id="KW-0489">Methyltransferase</keyword>
<dbReference type="EMBL" id="NHYD01001450">
    <property type="protein sequence ID" value="PPQ91160.1"/>
    <property type="molecule type" value="Genomic_DNA"/>
</dbReference>
<proteinExistence type="predicted"/>
<organism evidence="4 5">
    <name type="scientific">Psilocybe cyanescens</name>
    <dbReference type="NCBI Taxonomy" id="93625"/>
    <lineage>
        <taxon>Eukaryota</taxon>
        <taxon>Fungi</taxon>
        <taxon>Dikarya</taxon>
        <taxon>Basidiomycota</taxon>
        <taxon>Agaricomycotina</taxon>
        <taxon>Agaricomycetes</taxon>
        <taxon>Agaricomycetidae</taxon>
        <taxon>Agaricales</taxon>
        <taxon>Agaricineae</taxon>
        <taxon>Strophariaceae</taxon>
        <taxon>Psilocybe</taxon>
    </lineage>
</organism>
<dbReference type="SUPFAM" id="SSF48452">
    <property type="entry name" value="TPR-like"/>
    <property type="match status" value="1"/>
</dbReference>
<dbReference type="Proteomes" id="UP000283269">
    <property type="component" value="Unassembled WGS sequence"/>
</dbReference>
<dbReference type="GO" id="GO:0005737">
    <property type="term" value="C:cytoplasm"/>
    <property type="evidence" value="ECO:0007669"/>
    <property type="project" value="TreeGrafter"/>
</dbReference>
<keyword evidence="3" id="KW-0949">S-adenosyl-L-methionine</keyword>
<name>A0A409XK93_PSICY</name>
<dbReference type="SUPFAM" id="SSF52047">
    <property type="entry name" value="RNI-like"/>
    <property type="match status" value="1"/>
</dbReference>